<dbReference type="AlphaFoldDB" id="A0A1M2W033"/>
<dbReference type="InterPro" id="IPR018077">
    <property type="entry name" value="Glyco_hydro_fam25_subgr"/>
</dbReference>
<dbReference type="InterPro" id="IPR008270">
    <property type="entry name" value="Glyco_hydro_25_AS"/>
</dbReference>
<dbReference type="GO" id="GO:0042742">
    <property type="term" value="P:defense response to bacterium"/>
    <property type="evidence" value="ECO:0007669"/>
    <property type="project" value="UniProtKB-KW"/>
</dbReference>
<evidence type="ECO:0000256" key="7">
    <source>
        <dbReference type="ARBA" id="ARBA00022801"/>
    </source>
</evidence>
<keyword evidence="5" id="KW-0929">Antimicrobial</keyword>
<evidence type="ECO:0000256" key="5">
    <source>
        <dbReference type="ARBA" id="ARBA00022529"/>
    </source>
</evidence>
<evidence type="ECO:0000256" key="2">
    <source>
        <dbReference type="ARBA" id="ARBA00004613"/>
    </source>
</evidence>
<evidence type="ECO:0000256" key="9">
    <source>
        <dbReference type="ARBA" id="ARBA00023295"/>
    </source>
</evidence>
<dbReference type="InterPro" id="IPR017853">
    <property type="entry name" value="GH"/>
</dbReference>
<comment type="function">
    <text evidence="10">This enzyme has both lysozyme (acetylmuramidase) and diacetylmuramidase activities.</text>
</comment>
<dbReference type="Proteomes" id="UP000184267">
    <property type="component" value="Unassembled WGS sequence"/>
</dbReference>
<keyword evidence="12" id="KW-0732">Signal</keyword>
<dbReference type="GO" id="GO:0003796">
    <property type="term" value="F:lysozyme activity"/>
    <property type="evidence" value="ECO:0007669"/>
    <property type="project" value="UniProtKB-EC"/>
</dbReference>
<keyword evidence="9 11" id="KW-0326">Glycosidase</keyword>
<dbReference type="OrthoDB" id="6590422at2759"/>
<feature type="signal peptide" evidence="12">
    <location>
        <begin position="1"/>
        <end position="18"/>
    </location>
</feature>
<evidence type="ECO:0000313" key="14">
    <source>
        <dbReference type="Proteomes" id="UP000184267"/>
    </source>
</evidence>
<protein>
    <recommendedName>
        <fullName evidence="11">Lysozyme</fullName>
        <ecNumber evidence="11">3.2.1.17</ecNumber>
    </recommendedName>
</protein>
<evidence type="ECO:0000256" key="3">
    <source>
        <dbReference type="ARBA" id="ARBA00010646"/>
    </source>
</evidence>
<dbReference type="SMART" id="SM00641">
    <property type="entry name" value="Glyco_25"/>
    <property type="match status" value="1"/>
</dbReference>
<keyword evidence="6" id="KW-0081">Bacteriolytic enzyme</keyword>
<evidence type="ECO:0000256" key="12">
    <source>
        <dbReference type="SAM" id="SignalP"/>
    </source>
</evidence>
<keyword evidence="8" id="KW-1015">Disulfide bond</keyword>
<evidence type="ECO:0000256" key="4">
    <source>
        <dbReference type="ARBA" id="ARBA00022525"/>
    </source>
</evidence>
<evidence type="ECO:0000256" key="10">
    <source>
        <dbReference type="ARBA" id="ARBA00055588"/>
    </source>
</evidence>
<evidence type="ECO:0000256" key="8">
    <source>
        <dbReference type="ARBA" id="ARBA00023157"/>
    </source>
</evidence>
<evidence type="ECO:0000256" key="1">
    <source>
        <dbReference type="ARBA" id="ARBA00000632"/>
    </source>
</evidence>
<dbReference type="PROSITE" id="PS51904">
    <property type="entry name" value="GLYCOSYL_HYDROL_F25_2"/>
    <property type="match status" value="1"/>
</dbReference>
<keyword evidence="4" id="KW-0964">Secreted</keyword>
<keyword evidence="14" id="KW-1185">Reference proteome</keyword>
<organism evidence="13 14">
    <name type="scientific">Trametes pubescens</name>
    <name type="common">White-rot fungus</name>
    <dbReference type="NCBI Taxonomy" id="154538"/>
    <lineage>
        <taxon>Eukaryota</taxon>
        <taxon>Fungi</taxon>
        <taxon>Dikarya</taxon>
        <taxon>Basidiomycota</taxon>
        <taxon>Agaricomycotina</taxon>
        <taxon>Agaricomycetes</taxon>
        <taxon>Polyporales</taxon>
        <taxon>Polyporaceae</taxon>
        <taxon>Trametes</taxon>
    </lineage>
</organism>
<dbReference type="GO" id="GO:0005576">
    <property type="term" value="C:extracellular region"/>
    <property type="evidence" value="ECO:0007669"/>
    <property type="project" value="UniProtKB-SubCell"/>
</dbReference>
<dbReference type="GO" id="GO:0031640">
    <property type="term" value="P:killing of cells of another organism"/>
    <property type="evidence" value="ECO:0007669"/>
    <property type="project" value="UniProtKB-KW"/>
</dbReference>
<evidence type="ECO:0000313" key="13">
    <source>
        <dbReference type="EMBL" id="OJT13153.1"/>
    </source>
</evidence>
<comment type="caution">
    <text evidence="13">The sequence shown here is derived from an EMBL/GenBank/DDBJ whole genome shotgun (WGS) entry which is preliminary data.</text>
</comment>
<comment type="subcellular location">
    <subcellularLocation>
        <location evidence="2">Secreted</location>
    </subcellularLocation>
</comment>
<comment type="similarity">
    <text evidence="3 11">Belongs to the glycosyl hydrolase 25 family.</text>
</comment>
<name>A0A1M2W033_TRAPU</name>
<evidence type="ECO:0000256" key="11">
    <source>
        <dbReference type="RuleBase" id="RU361176"/>
    </source>
</evidence>
<reference evidence="13 14" key="1">
    <citation type="submission" date="2016-10" db="EMBL/GenBank/DDBJ databases">
        <title>Genome sequence of the basidiomycete white-rot fungus Trametes pubescens.</title>
        <authorList>
            <person name="Makela M.R."/>
            <person name="Granchi Z."/>
            <person name="Peng M."/>
            <person name="De Vries R.P."/>
            <person name="Grigoriev I."/>
            <person name="Riley R."/>
            <person name="Hilden K."/>
        </authorList>
    </citation>
    <scope>NUCLEOTIDE SEQUENCE [LARGE SCALE GENOMIC DNA]</scope>
    <source>
        <strain evidence="13 14">FBCC735</strain>
    </source>
</reference>
<dbReference type="OMA" id="TSWWTQC"/>
<accession>A0A1M2W033</accession>
<dbReference type="EMBL" id="MNAD01000423">
    <property type="protein sequence ID" value="OJT13153.1"/>
    <property type="molecule type" value="Genomic_DNA"/>
</dbReference>
<keyword evidence="7 11" id="KW-0378">Hydrolase</keyword>
<gene>
    <name evidence="13" type="ORF">TRAPUB_10308</name>
</gene>
<dbReference type="InterPro" id="IPR002053">
    <property type="entry name" value="Glyco_hydro_25"/>
</dbReference>
<dbReference type="GO" id="GO:0016998">
    <property type="term" value="P:cell wall macromolecule catabolic process"/>
    <property type="evidence" value="ECO:0007669"/>
    <property type="project" value="InterPro"/>
</dbReference>
<dbReference type="Pfam" id="PF01183">
    <property type="entry name" value="Glyco_hydro_25"/>
    <property type="match status" value="1"/>
</dbReference>
<dbReference type="PANTHER" id="PTHR34135">
    <property type="entry name" value="LYSOZYME"/>
    <property type="match status" value="1"/>
</dbReference>
<dbReference type="PROSITE" id="PS00953">
    <property type="entry name" value="GLYCOSYL_HYDROL_F25_1"/>
    <property type="match status" value="1"/>
</dbReference>
<dbReference type="FunFam" id="3.20.20.80:FF:000060">
    <property type="entry name" value="Lysozyme M1"/>
    <property type="match status" value="1"/>
</dbReference>
<dbReference type="PANTHER" id="PTHR34135:SF2">
    <property type="entry name" value="LYSOZYME"/>
    <property type="match status" value="1"/>
</dbReference>
<dbReference type="Gene3D" id="3.20.20.80">
    <property type="entry name" value="Glycosidases"/>
    <property type="match status" value="1"/>
</dbReference>
<proteinExistence type="inferred from homology"/>
<sequence length="251" mass="26799">MKLSTAALLTLAISVATASPILEKRANPKGIDVSHFQGTVNFNTVKANGLAFAYIKATEGTTFEDPDFSAHYDGATTAGLIRGGYHFAHPDESSGATQAKFFLAHGGGWSKDGITLPGALDIEYNPSGAECYGLSAASMVAWVKDFSDTYHASTGVVLMCAIQRQAYSSAKTTVIYTTTDWWTTCTGNSAAFASTNPLWIARYASTIGTLPAGWSFATFWQYADSGPNPGDQDEFNGSLQGLKKYVLSLFY</sequence>
<dbReference type="GO" id="GO:0009253">
    <property type="term" value="P:peptidoglycan catabolic process"/>
    <property type="evidence" value="ECO:0007669"/>
    <property type="project" value="InterPro"/>
</dbReference>
<comment type="catalytic activity">
    <reaction evidence="1 11">
        <text>Hydrolysis of (1-&gt;4)-beta-linkages between N-acetylmuramic acid and N-acetyl-D-glucosamine residues in a peptidoglycan and between N-acetyl-D-glucosamine residues in chitodextrins.</text>
        <dbReference type="EC" id="3.2.1.17"/>
    </reaction>
</comment>
<evidence type="ECO:0000256" key="6">
    <source>
        <dbReference type="ARBA" id="ARBA00022638"/>
    </source>
</evidence>
<dbReference type="GO" id="GO:0016052">
    <property type="term" value="P:carbohydrate catabolic process"/>
    <property type="evidence" value="ECO:0007669"/>
    <property type="project" value="TreeGrafter"/>
</dbReference>
<feature type="chain" id="PRO_5012363588" description="Lysozyme" evidence="12">
    <location>
        <begin position="19"/>
        <end position="251"/>
    </location>
</feature>
<dbReference type="EC" id="3.2.1.17" evidence="11"/>
<dbReference type="SUPFAM" id="SSF51445">
    <property type="entry name" value="(Trans)glycosidases"/>
    <property type="match status" value="1"/>
</dbReference>